<dbReference type="InterPro" id="IPR003838">
    <property type="entry name" value="ABC3_permease_C"/>
</dbReference>
<evidence type="ECO:0000313" key="9">
    <source>
        <dbReference type="Proteomes" id="UP001296943"/>
    </source>
</evidence>
<gene>
    <name evidence="8" type="ORF">JOC48_003963</name>
</gene>
<dbReference type="Proteomes" id="UP001296943">
    <property type="component" value="Unassembled WGS sequence"/>
</dbReference>
<evidence type="ECO:0000256" key="1">
    <source>
        <dbReference type="ARBA" id="ARBA00004651"/>
    </source>
</evidence>
<feature type="transmembrane region" description="Helical" evidence="6">
    <location>
        <begin position="439"/>
        <end position="461"/>
    </location>
</feature>
<feature type="transmembrane region" description="Helical" evidence="6">
    <location>
        <begin position="301"/>
        <end position="325"/>
    </location>
</feature>
<feature type="transmembrane region" description="Helical" evidence="6">
    <location>
        <begin position="918"/>
        <end position="937"/>
    </location>
</feature>
<feature type="domain" description="ABC3 transporter permease C-terminal" evidence="7">
    <location>
        <begin position="820"/>
        <end position="941"/>
    </location>
</feature>
<dbReference type="RefSeq" id="WP_204502047.1">
    <property type="nucleotide sequence ID" value="NZ_JAFBDR010000032.1"/>
</dbReference>
<dbReference type="InterPro" id="IPR050250">
    <property type="entry name" value="Macrolide_Exporter_MacB"/>
</dbReference>
<evidence type="ECO:0000256" key="4">
    <source>
        <dbReference type="ARBA" id="ARBA00022989"/>
    </source>
</evidence>
<name>A0ABS2N5J1_9BACI</name>
<reference evidence="8 9" key="1">
    <citation type="submission" date="2021-01" db="EMBL/GenBank/DDBJ databases">
        <title>Genomic Encyclopedia of Type Strains, Phase IV (KMG-IV): sequencing the most valuable type-strain genomes for metagenomic binning, comparative biology and taxonomic classification.</title>
        <authorList>
            <person name="Goeker M."/>
        </authorList>
    </citation>
    <scope>NUCLEOTIDE SEQUENCE [LARGE SCALE GENOMIC DNA]</scope>
    <source>
        <strain evidence="8 9">DSM 23711</strain>
    </source>
</reference>
<keyword evidence="5 6" id="KW-0472">Membrane</keyword>
<feature type="transmembrane region" description="Helical" evidence="6">
    <location>
        <begin position="481"/>
        <end position="504"/>
    </location>
</feature>
<accession>A0ABS2N5J1</accession>
<comment type="caution">
    <text evidence="8">The sequence shown here is derived from an EMBL/GenBank/DDBJ whole genome shotgun (WGS) entry which is preliminary data.</text>
</comment>
<organism evidence="8 9">
    <name type="scientific">Aquibacillus albus</name>
    <dbReference type="NCBI Taxonomy" id="1168171"/>
    <lineage>
        <taxon>Bacteria</taxon>
        <taxon>Bacillati</taxon>
        <taxon>Bacillota</taxon>
        <taxon>Bacilli</taxon>
        <taxon>Bacillales</taxon>
        <taxon>Bacillaceae</taxon>
        <taxon>Aquibacillus</taxon>
    </lineage>
</organism>
<dbReference type="EMBL" id="JAFBDR010000032">
    <property type="protein sequence ID" value="MBM7573400.1"/>
    <property type="molecule type" value="Genomic_DNA"/>
</dbReference>
<evidence type="ECO:0000256" key="5">
    <source>
        <dbReference type="ARBA" id="ARBA00023136"/>
    </source>
</evidence>
<dbReference type="Pfam" id="PF02687">
    <property type="entry name" value="FtsX"/>
    <property type="match status" value="2"/>
</dbReference>
<feature type="transmembrane region" description="Helical" evidence="6">
    <location>
        <begin position="816"/>
        <end position="838"/>
    </location>
</feature>
<sequence length="951" mass="108207">MLLLILRKMLNNRWLVGSLFLGLVITVSLVSSIPTYTSSILHKLLIKELEQHQIDHEEFPGTFTYSLSFPSDDKSNILDVFEKVEAYDHSMMDEVEVPILADVTILTTDPMLVSRTNEKKEINPDTSDYGRVTALNDLQKHVTIVDGRFPSAEPEDDVYEVLVTEKGLADRDMVLDTIFLASRGNTEILIKPVGVFQAKDERDPYWMGSVSRYNQDFLVPDELFRENFLQEGDHLLANVRFSTAFDYQQITVENSSQIRSLEDRVRAFTDEHTDDAIMYVNFPMDRILLNFHRQSEQLTTMLWSLNIPILIMLAIYLFMVSRLIVDRQLNEIAVLRSRGAKRSQILMIYLVEVSLLGVIALIIGPYLGLMLVKVLGAANGFLDFVQRSSLDVQLINGSYMYALWAVIASIFMVMIPVIQATSQSIVNRKQQSARLVGTAVWHKFFLDFVLLALAWYGWWRYQTRQEELLNVSGGMFSVDPFLFFVPALFIIGLGLLCLRIYPWLMKAIYLLGRKYWSLSLYSTLVQVSRSSRQYQFFMLFLVMTISVGVFSASAARTINTNLEEQLYYENGADITLEVRWESEASSFTPSTPAGQNQGQAAESAIGETQTSVSYAEPPFDPFVNLTGVERATKVFQHDNVIAEAKGKSAYSADLMGIEPKAFGETAWFKPQLLPHHWFEYLNLLAAEPSAVLISESIASKLGVSEGDYLSMRWDSSEQAEFIVYGIIDYWPSFHPNREEEEEETSTLIVANLPYVQNMMGLEPYDVWLNVDDGVLRENLYQEIRSHRIPVVKMNDVYPDIVDLKNSAFLLGLNGTLTLGFLISILITFIGFLLYWILTLKSRVLQYGIYRAMGISLKQLVGILTWEQLFTSGLTCLLGIIIGGVTSQLFVPLFQLSFDPKEQVPPFQVIFDASDEMKIYFFILFMLTIGLTILLILLKRIRVHQAIKLGED</sequence>
<comment type="subcellular location">
    <subcellularLocation>
        <location evidence="1">Cell membrane</location>
        <topology evidence="1">Multi-pass membrane protein</topology>
    </subcellularLocation>
</comment>
<keyword evidence="4 6" id="KW-1133">Transmembrane helix</keyword>
<feature type="transmembrane region" description="Helical" evidence="6">
    <location>
        <begin position="859"/>
        <end position="884"/>
    </location>
</feature>
<feature type="transmembrane region" description="Helical" evidence="6">
    <location>
        <begin position="346"/>
        <end position="367"/>
    </location>
</feature>
<evidence type="ECO:0000259" key="7">
    <source>
        <dbReference type="Pfam" id="PF02687"/>
    </source>
</evidence>
<evidence type="ECO:0000256" key="2">
    <source>
        <dbReference type="ARBA" id="ARBA00022475"/>
    </source>
</evidence>
<evidence type="ECO:0000256" key="3">
    <source>
        <dbReference type="ARBA" id="ARBA00022692"/>
    </source>
</evidence>
<dbReference type="PANTHER" id="PTHR30572">
    <property type="entry name" value="MEMBRANE COMPONENT OF TRANSPORTER-RELATED"/>
    <property type="match status" value="1"/>
</dbReference>
<keyword evidence="3 6" id="KW-0812">Transmembrane</keyword>
<feature type="transmembrane region" description="Helical" evidence="6">
    <location>
        <begin position="536"/>
        <end position="555"/>
    </location>
</feature>
<dbReference type="PANTHER" id="PTHR30572:SF17">
    <property type="entry name" value="ABC3 TRANSPORTER PERMEASE PROTEIN DOMAIN-CONTAINING PROTEIN"/>
    <property type="match status" value="1"/>
</dbReference>
<protein>
    <submittedName>
        <fullName evidence="8">ABC transport system permease protein</fullName>
    </submittedName>
</protein>
<evidence type="ECO:0000313" key="8">
    <source>
        <dbReference type="EMBL" id="MBM7573400.1"/>
    </source>
</evidence>
<keyword evidence="9" id="KW-1185">Reference proteome</keyword>
<feature type="domain" description="ABC3 transporter permease C-terminal" evidence="7">
    <location>
        <begin position="309"/>
        <end position="423"/>
    </location>
</feature>
<evidence type="ECO:0000256" key="6">
    <source>
        <dbReference type="SAM" id="Phobius"/>
    </source>
</evidence>
<feature type="transmembrane region" description="Helical" evidence="6">
    <location>
        <begin position="399"/>
        <end position="418"/>
    </location>
</feature>
<proteinExistence type="predicted"/>
<keyword evidence="2" id="KW-1003">Cell membrane</keyword>